<comment type="cofactor">
    <cofactor evidence="1">
        <name>Mg(2+)</name>
        <dbReference type="ChEBI" id="CHEBI:18420"/>
    </cofactor>
</comment>
<dbReference type="AlphaFoldDB" id="C3XBY8"/>
<dbReference type="InterPro" id="IPR000092">
    <property type="entry name" value="Polyprenyl_synt"/>
</dbReference>
<dbReference type="SFLD" id="SFLDS00005">
    <property type="entry name" value="Isoprenoid_Synthase_Type_I"/>
    <property type="match status" value="1"/>
</dbReference>
<organism evidence="13 14">
    <name type="scientific">Oxalobacter formigenes OXCC13</name>
    <dbReference type="NCBI Taxonomy" id="556269"/>
    <lineage>
        <taxon>Bacteria</taxon>
        <taxon>Pseudomonadati</taxon>
        <taxon>Pseudomonadota</taxon>
        <taxon>Betaproteobacteria</taxon>
        <taxon>Burkholderiales</taxon>
        <taxon>Oxalobacteraceae</taxon>
        <taxon>Oxalobacter</taxon>
    </lineage>
</organism>
<name>C3XBY8_OXAFO</name>
<dbReference type="InterPro" id="IPR008949">
    <property type="entry name" value="Isoprenoid_synthase_dom_sf"/>
</dbReference>
<evidence type="ECO:0000256" key="4">
    <source>
        <dbReference type="ARBA" id="ARBA00022723"/>
    </source>
</evidence>
<dbReference type="HOGENOM" id="CLU_014015_2_0_4"/>
<comment type="function">
    <text evidence="7">Supplies octaprenyl diphosphate, the precursor for the side chain of the isoprenoid quinones ubiquinone and menaquinone.</text>
</comment>
<protein>
    <recommendedName>
        <fullName evidence="9">Octaprenyl diphosphate synthase</fullName>
        <ecNumber evidence="8">2.5.1.90</ecNumber>
    </recommendedName>
    <alternativeName>
        <fullName evidence="11">All-trans-octaprenyl-diphosphate synthase</fullName>
    </alternativeName>
    <alternativeName>
        <fullName evidence="10">Octaprenyl pyrophosphate synthase</fullName>
    </alternativeName>
</protein>
<evidence type="ECO:0000256" key="5">
    <source>
        <dbReference type="ARBA" id="ARBA00022842"/>
    </source>
</evidence>
<evidence type="ECO:0000256" key="12">
    <source>
        <dbReference type="RuleBase" id="RU004466"/>
    </source>
</evidence>
<reference evidence="13 14" key="1">
    <citation type="submission" date="2009-02" db="EMBL/GenBank/DDBJ databases">
        <title>The Genome Sequence of Oxalobacter formigenes OXCC13.</title>
        <authorList>
            <consortium name="The Broad Institute Genome Sequencing Platform"/>
            <person name="Ward D."/>
            <person name="Young S.K."/>
            <person name="Kodira C.D."/>
            <person name="Zeng Q."/>
            <person name="Koehrsen M."/>
            <person name="Alvarado L."/>
            <person name="Berlin A."/>
            <person name="Borenstein D."/>
            <person name="Chen Z."/>
            <person name="Engels R."/>
            <person name="Freedman E."/>
            <person name="Gellesch M."/>
            <person name="Goldberg J."/>
            <person name="Griggs A."/>
            <person name="Gujja S."/>
            <person name="Heiman D."/>
            <person name="Hepburn T."/>
            <person name="Howarth C."/>
            <person name="Jen D."/>
            <person name="Larson L."/>
            <person name="Lewis B."/>
            <person name="Mehta T."/>
            <person name="Park D."/>
            <person name="Pearson M."/>
            <person name="Roberts A."/>
            <person name="Saif S."/>
            <person name="Shea T."/>
            <person name="Shenoy N."/>
            <person name="Sisk P."/>
            <person name="Stolte C."/>
            <person name="Sykes S."/>
            <person name="Walk T."/>
            <person name="White J."/>
            <person name="Yandava C."/>
            <person name="Allison M.J."/>
            <person name="Lander E."/>
            <person name="Nusbaum C."/>
            <person name="Galagan J."/>
            <person name="Birren B."/>
        </authorList>
    </citation>
    <scope>NUCLEOTIDE SEQUENCE [LARGE SCALE GENOMIC DNA]</scope>
    <source>
        <strain evidence="13 14">OXCC13</strain>
    </source>
</reference>
<dbReference type="eggNOG" id="COG0142">
    <property type="taxonomic scope" value="Bacteria"/>
</dbReference>
<gene>
    <name evidence="13" type="primary">ispB</name>
    <name evidence="13" type="ORF">OFBG_01742</name>
</gene>
<evidence type="ECO:0000313" key="13">
    <source>
        <dbReference type="EMBL" id="EEO30714.1"/>
    </source>
</evidence>
<dbReference type="GeneID" id="77134257"/>
<keyword evidence="14" id="KW-1185">Reference proteome</keyword>
<evidence type="ECO:0000256" key="9">
    <source>
        <dbReference type="ARBA" id="ARBA00072473"/>
    </source>
</evidence>
<dbReference type="PANTHER" id="PTHR12001">
    <property type="entry name" value="GERANYLGERANYL PYROPHOSPHATE SYNTHASE"/>
    <property type="match status" value="1"/>
</dbReference>
<dbReference type="InterPro" id="IPR033749">
    <property type="entry name" value="Polyprenyl_synt_CS"/>
</dbReference>
<dbReference type="FunFam" id="1.10.600.10:FF:000002">
    <property type="entry name" value="Octaprenyl diphosphate synthase"/>
    <property type="match status" value="1"/>
</dbReference>
<keyword evidence="5" id="KW-0460">Magnesium</keyword>
<dbReference type="Proteomes" id="UP000005089">
    <property type="component" value="Unassembled WGS sequence"/>
</dbReference>
<comment type="catalytic activity">
    <reaction evidence="6">
        <text>5 isopentenyl diphosphate + (2E,6E)-farnesyl diphosphate = all-trans-octaprenyl diphosphate + 5 diphosphate</text>
        <dbReference type="Rhea" id="RHEA:27798"/>
        <dbReference type="ChEBI" id="CHEBI:33019"/>
        <dbReference type="ChEBI" id="CHEBI:57711"/>
        <dbReference type="ChEBI" id="CHEBI:128769"/>
        <dbReference type="ChEBI" id="CHEBI:175763"/>
        <dbReference type="EC" id="2.5.1.90"/>
    </reaction>
</comment>
<dbReference type="Pfam" id="PF00348">
    <property type="entry name" value="polyprenyl_synt"/>
    <property type="match status" value="1"/>
</dbReference>
<evidence type="ECO:0000256" key="8">
    <source>
        <dbReference type="ARBA" id="ARBA00066511"/>
    </source>
</evidence>
<dbReference type="RefSeq" id="WP_005882115.1">
    <property type="nucleotide sequence ID" value="NZ_CP019430.1"/>
</dbReference>
<evidence type="ECO:0000256" key="2">
    <source>
        <dbReference type="ARBA" id="ARBA00006706"/>
    </source>
</evidence>
<evidence type="ECO:0000256" key="7">
    <source>
        <dbReference type="ARBA" id="ARBA00055029"/>
    </source>
</evidence>
<dbReference type="EC" id="2.5.1.90" evidence="8"/>
<dbReference type="Gene3D" id="1.10.600.10">
    <property type="entry name" value="Farnesyl Diphosphate Synthase"/>
    <property type="match status" value="1"/>
</dbReference>
<dbReference type="GO" id="GO:0046872">
    <property type="term" value="F:metal ion binding"/>
    <property type="evidence" value="ECO:0007669"/>
    <property type="project" value="UniProtKB-KW"/>
</dbReference>
<comment type="similarity">
    <text evidence="2 12">Belongs to the FPP/GGPP synthase family.</text>
</comment>
<dbReference type="SUPFAM" id="SSF48576">
    <property type="entry name" value="Terpenoid synthases"/>
    <property type="match status" value="1"/>
</dbReference>
<dbReference type="CDD" id="cd00685">
    <property type="entry name" value="Trans_IPPS_HT"/>
    <property type="match status" value="1"/>
</dbReference>
<evidence type="ECO:0000256" key="10">
    <source>
        <dbReference type="ARBA" id="ARBA00079637"/>
    </source>
</evidence>
<dbReference type="PROSITE" id="PS00723">
    <property type="entry name" value="POLYPRENYL_SYNTHASE_1"/>
    <property type="match status" value="1"/>
</dbReference>
<dbReference type="GO" id="GO:0008299">
    <property type="term" value="P:isoprenoid biosynthetic process"/>
    <property type="evidence" value="ECO:0007669"/>
    <property type="project" value="InterPro"/>
</dbReference>
<dbReference type="PROSITE" id="PS00444">
    <property type="entry name" value="POLYPRENYL_SYNTHASE_2"/>
    <property type="match status" value="1"/>
</dbReference>
<dbReference type="STRING" id="847.BRW83_0348"/>
<evidence type="ECO:0000256" key="3">
    <source>
        <dbReference type="ARBA" id="ARBA00022679"/>
    </source>
</evidence>
<dbReference type="EMBL" id="GG658170">
    <property type="protein sequence ID" value="EEO30714.1"/>
    <property type="molecule type" value="Genomic_DNA"/>
</dbReference>
<accession>C3XBY8</accession>
<evidence type="ECO:0000313" key="14">
    <source>
        <dbReference type="Proteomes" id="UP000005089"/>
    </source>
</evidence>
<evidence type="ECO:0000256" key="11">
    <source>
        <dbReference type="ARBA" id="ARBA00083124"/>
    </source>
</evidence>
<evidence type="ECO:0000256" key="6">
    <source>
        <dbReference type="ARBA" id="ARBA00051506"/>
    </source>
</evidence>
<keyword evidence="4" id="KW-0479">Metal-binding</keyword>
<dbReference type="PANTHER" id="PTHR12001:SF69">
    <property type="entry name" value="ALL TRANS-POLYPRENYL-DIPHOSPHATE SYNTHASE PDSS1"/>
    <property type="match status" value="1"/>
</dbReference>
<keyword evidence="3 12" id="KW-0808">Transferase</keyword>
<dbReference type="GO" id="GO:0106350">
    <property type="term" value="F:all-trans-octaprenyl-diphosphate synthase activity"/>
    <property type="evidence" value="ECO:0007669"/>
    <property type="project" value="UniProtKB-EC"/>
</dbReference>
<evidence type="ECO:0000256" key="1">
    <source>
        <dbReference type="ARBA" id="ARBA00001946"/>
    </source>
</evidence>
<sequence>MNQHQSTDSHDSFLSTIAPDMEGVNRIIREQLHSNVPFISQIAEYLINAGGKRIRPALVLLMARAFGYQGTQHQMLAAMIEFIHTATLLHDDVVDEADLRRGKSSANALFGNAASVLVGDFLYTRAFQMIVAVNDMRILPVLSDATNLIAEGEVMQLVNVRNPAIDEKRYMEVIYAKTARLFEVSAVLGALIAHASEKEIEAAAAYGRSLGIAFQLVDDLLDYAGETDVLGKTVGNDLREGKMTLPLIFLMSHCDESIRKTIRECIENHDEASLPFILEAVKASDALDYTARKAQDAANDAAQALSCLRDSQYKETLIKLSTFSAERNY</sequence>
<proteinExistence type="inferred from homology"/>